<dbReference type="InterPro" id="IPR023346">
    <property type="entry name" value="Lysozyme-like_dom_sf"/>
</dbReference>
<feature type="domain" description="LysM" evidence="2">
    <location>
        <begin position="289"/>
        <end position="335"/>
    </location>
</feature>
<dbReference type="Gene3D" id="1.10.530.10">
    <property type="match status" value="1"/>
</dbReference>
<evidence type="ECO:0000313" key="4">
    <source>
        <dbReference type="Proteomes" id="UP001583177"/>
    </source>
</evidence>
<comment type="caution">
    <text evidence="3">The sequence shown here is derived from an EMBL/GenBank/DDBJ whole genome shotgun (WGS) entry which is preliminary data.</text>
</comment>
<proteinExistence type="predicted"/>
<evidence type="ECO:0000256" key="1">
    <source>
        <dbReference type="SAM" id="MobiDB-lite"/>
    </source>
</evidence>
<dbReference type="Proteomes" id="UP001583177">
    <property type="component" value="Unassembled WGS sequence"/>
</dbReference>
<feature type="region of interest" description="Disordered" evidence="1">
    <location>
        <begin position="1"/>
        <end position="27"/>
    </location>
</feature>
<evidence type="ECO:0000313" key="3">
    <source>
        <dbReference type="EMBL" id="KAL1858727.1"/>
    </source>
</evidence>
<dbReference type="InterPro" id="IPR034113">
    <property type="entry name" value="SCP_GAPR1-like"/>
</dbReference>
<dbReference type="CDD" id="cd00118">
    <property type="entry name" value="LysM"/>
    <property type="match status" value="3"/>
</dbReference>
<keyword evidence="4" id="KW-1185">Reference proteome</keyword>
<dbReference type="Gene3D" id="3.40.33.10">
    <property type="entry name" value="CAP"/>
    <property type="match status" value="1"/>
</dbReference>
<sequence length="534" mass="56030">MSDRNSAVDAHNKARRESPGQKRPDLIWDDSLASDAQKYAQYLADNKKFEHSGAPGQGENLFMSSGNATLVDGTNAWLAEKPNYNGQKIPDGNFGSYGHYTQCIWPTTTKIGLAAVKAKDGSTYIVGRYTPPGNWLGQTAYGTAPKQASLASAAAAATSEASAESPQYTVADGDSMWKISDQLGVSLEDLKARNPQIEGPEFVVRKGDVLTVPYKESQKQFGVKVLSAIQSNGGGYVVVPGDGLWAIAQKLGVDVEALKAANPDVRGPEYQINVGQTLNVPGKGGAKEQSYAVVAGDTMWKIAERAGVSLDDLKNANHQVQGPDYALHEGDALKIPGGGHAPSGPPAPSHGVVHFTGPSTNFPSPDKWVSWDKMAAHSAAVMNTTGNSAQETAWVLEAVRAVAGEVGMDPRCVLAVVMQESHGKVRVNSTTSPGAGVNNTGIMQAHNGASFSEADPRGSIFTMVRDGAGGVAGPAGGDGYRQLLARYNNDFWVAARGYNSGDLGINHQDLSSGGGATNAYCSDIANRLCGVDPN</sequence>
<reference evidence="3 4" key="1">
    <citation type="journal article" date="2024" name="IMA Fungus">
        <title>IMA Genome - F19 : A genome assembly and annotation guide to empower mycologists, including annotated draft genome sequences of Ceratocystis pirilliformis, Diaporthe australafricana, Fusarium ophioides, Paecilomyces lecythidis, and Sporothrix stenoceras.</title>
        <authorList>
            <person name="Aylward J."/>
            <person name="Wilson A.M."/>
            <person name="Visagie C.M."/>
            <person name="Spraker J."/>
            <person name="Barnes I."/>
            <person name="Buitendag C."/>
            <person name="Ceriani C."/>
            <person name="Del Mar Angel L."/>
            <person name="du Plessis D."/>
            <person name="Fuchs T."/>
            <person name="Gasser K."/>
            <person name="Kramer D."/>
            <person name="Li W."/>
            <person name="Munsamy K."/>
            <person name="Piso A."/>
            <person name="Price J.L."/>
            <person name="Sonnekus B."/>
            <person name="Thomas C."/>
            <person name="van der Nest A."/>
            <person name="van Dijk A."/>
            <person name="van Heerden A."/>
            <person name="van Vuuren N."/>
            <person name="Yilmaz N."/>
            <person name="Duong T.A."/>
            <person name="van der Merwe N.A."/>
            <person name="Wingfield M.J."/>
            <person name="Wingfield B.D."/>
        </authorList>
    </citation>
    <scope>NUCLEOTIDE SEQUENCE [LARGE SCALE GENOMIC DNA]</scope>
    <source>
        <strain evidence="3 4">CMW 18300</strain>
    </source>
</reference>
<dbReference type="SUPFAM" id="SSF54106">
    <property type="entry name" value="LysM domain"/>
    <property type="match status" value="3"/>
</dbReference>
<dbReference type="PANTHER" id="PTHR10334">
    <property type="entry name" value="CYSTEINE-RICH SECRETORY PROTEIN-RELATED"/>
    <property type="match status" value="1"/>
</dbReference>
<dbReference type="PROSITE" id="PS51782">
    <property type="entry name" value="LYSM"/>
    <property type="match status" value="3"/>
</dbReference>
<dbReference type="Gene3D" id="3.10.350.10">
    <property type="entry name" value="LysM domain"/>
    <property type="match status" value="3"/>
</dbReference>
<gene>
    <name evidence="3" type="ORF">Daus18300_009861</name>
</gene>
<feature type="domain" description="LysM" evidence="2">
    <location>
        <begin position="166"/>
        <end position="212"/>
    </location>
</feature>
<dbReference type="SUPFAM" id="SSF53955">
    <property type="entry name" value="Lysozyme-like"/>
    <property type="match status" value="1"/>
</dbReference>
<dbReference type="PRINTS" id="PR00837">
    <property type="entry name" value="V5TPXLIKE"/>
</dbReference>
<accession>A0ABR3WCJ4</accession>
<dbReference type="Pfam" id="PF01476">
    <property type="entry name" value="LysM"/>
    <property type="match status" value="3"/>
</dbReference>
<dbReference type="InterPro" id="IPR001283">
    <property type="entry name" value="CRISP-related"/>
</dbReference>
<dbReference type="SUPFAM" id="SSF55797">
    <property type="entry name" value="PR-1-like"/>
    <property type="match status" value="1"/>
</dbReference>
<dbReference type="InterPro" id="IPR036779">
    <property type="entry name" value="LysM_dom_sf"/>
</dbReference>
<protein>
    <recommendedName>
        <fullName evidence="2">LysM domain-containing protein</fullName>
    </recommendedName>
</protein>
<evidence type="ECO:0000259" key="2">
    <source>
        <dbReference type="PROSITE" id="PS51782"/>
    </source>
</evidence>
<dbReference type="Pfam" id="PF00188">
    <property type="entry name" value="CAP"/>
    <property type="match status" value="1"/>
</dbReference>
<dbReference type="EMBL" id="JAWRVE010000104">
    <property type="protein sequence ID" value="KAL1858727.1"/>
    <property type="molecule type" value="Genomic_DNA"/>
</dbReference>
<feature type="compositionally biased region" description="Basic and acidic residues" evidence="1">
    <location>
        <begin position="10"/>
        <end position="26"/>
    </location>
</feature>
<dbReference type="InterPro" id="IPR018392">
    <property type="entry name" value="LysM"/>
</dbReference>
<dbReference type="InterPro" id="IPR014044">
    <property type="entry name" value="CAP_dom"/>
</dbReference>
<dbReference type="SMART" id="SM00257">
    <property type="entry name" value="LysM"/>
    <property type="match status" value="3"/>
</dbReference>
<name>A0ABR3WCJ4_9PEZI</name>
<organism evidence="3 4">
    <name type="scientific">Diaporthe australafricana</name>
    <dbReference type="NCBI Taxonomy" id="127596"/>
    <lineage>
        <taxon>Eukaryota</taxon>
        <taxon>Fungi</taxon>
        <taxon>Dikarya</taxon>
        <taxon>Ascomycota</taxon>
        <taxon>Pezizomycotina</taxon>
        <taxon>Sordariomycetes</taxon>
        <taxon>Sordariomycetidae</taxon>
        <taxon>Diaporthales</taxon>
        <taxon>Diaporthaceae</taxon>
        <taxon>Diaporthe</taxon>
    </lineage>
</organism>
<dbReference type="InterPro" id="IPR035940">
    <property type="entry name" value="CAP_sf"/>
</dbReference>
<feature type="domain" description="LysM" evidence="2">
    <location>
        <begin position="234"/>
        <end position="280"/>
    </location>
</feature>
<dbReference type="CDD" id="cd05382">
    <property type="entry name" value="CAP_GAPR1-like"/>
    <property type="match status" value="1"/>
</dbReference>
<dbReference type="SMART" id="SM00198">
    <property type="entry name" value="SCP"/>
    <property type="match status" value="1"/>
</dbReference>